<dbReference type="SUPFAM" id="SSF47413">
    <property type="entry name" value="lambda repressor-like DNA-binding domains"/>
    <property type="match status" value="3"/>
</dbReference>
<evidence type="ECO:0000256" key="1">
    <source>
        <dbReference type="ARBA" id="ARBA00023125"/>
    </source>
</evidence>
<feature type="domain" description="HTH cro/C1-type" evidence="2">
    <location>
        <begin position="7"/>
        <end position="61"/>
    </location>
</feature>
<dbReference type="GO" id="GO:0003700">
    <property type="term" value="F:DNA-binding transcription factor activity"/>
    <property type="evidence" value="ECO:0007669"/>
    <property type="project" value="TreeGrafter"/>
</dbReference>
<dbReference type="GO" id="GO:0003677">
    <property type="term" value="F:DNA binding"/>
    <property type="evidence" value="ECO:0007669"/>
    <property type="project" value="UniProtKB-KW"/>
</dbReference>
<dbReference type="InterPro" id="IPR010982">
    <property type="entry name" value="Lambda_DNA-bd_dom_sf"/>
</dbReference>
<dbReference type="Pfam" id="PF01381">
    <property type="entry name" value="HTH_3"/>
    <property type="match status" value="3"/>
</dbReference>
<accession>A0A2T0AWD3</accession>
<evidence type="ECO:0000313" key="3">
    <source>
        <dbReference type="EMBL" id="PRR75021.1"/>
    </source>
</evidence>
<dbReference type="InterPro" id="IPR001387">
    <property type="entry name" value="Cro/C1-type_HTH"/>
</dbReference>
<dbReference type="PANTHER" id="PTHR46797:SF1">
    <property type="entry name" value="METHYLPHOSPHONATE SYNTHASE"/>
    <property type="match status" value="1"/>
</dbReference>
<organism evidence="3 4">
    <name type="scientific">Neomoorella humiferrea</name>
    <dbReference type="NCBI Taxonomy" id="676965"/>
    <lineage>
        <taxon>Bacteria</taxon>
        <taxon>Bacillati</taxon>
        <taxon>Bacillota</taxon>
        <taxon>Clostridia</taxon>
        <taxon>Neomoorellales</taxon>
        <taxon>Neomoorellaceae</taxon>
        <taxon>Neomoorella</taxon>
    </lineage>
</organism>
<dbReference type="OrthoDB" id="371153at2"/>
<proteinExistence type="predicted"/>
<keyword evidence="4" id="KW-1185">Reference proteome</keyword>
<evidence type="ECO:0000259" key="2">
    <source>
        <dbReference type="PROSITE" id="PS50943"/>
    </source>
</evidence>
<keyword evidence="1" id="KW-0238">DNA-binding</keyword>
<gene>
    <name evidence="3" type="primary">sinR_1</name>
    <name evidence="3" type="ORF">MOHU_05220</name>
</gene>
<dbReference type="PROSITE" id="PS50943">
    <property type="entry name" value="HTH_CROC1"/>
    <property type="match status" value="3"/>
</dbReference>
<feature type="domain" description="HTH cro/C1-type" evidence="2">
    <location>
        <begin position="141"/>
        <end position="195"/>
    </location>
</feature>
<reference evidence="3 4" key="1">
    <citation type="submission" date="2018-03" db="EMBL/GenBank/DDBJ databases">
        <title>Genome sequence of Moorella humiferrea DSM 23265.</title>
        <authorList>
            <person name="Poehlein A."/>
            <person name="Daniel R."/>
        </authorList>
    </citation>
    <scope>NUCLEOTIDE SEQUENCE [LARGE SCALE GENOMIC DNA]</scope>
    <source>
        <strain evidence="3 4">DSM 23265</strain>
    </source>
</reference>
<sequence length="253" mass="27978">MDLGPTIRHFREERGYTLDELAHRAGISPSYLSEIERGHKRPSLKTLDKLCSALNISRETLIPAEAARIGLGDKIRMARQEKGLSLKDLSAKTGISFTYLSEIERGVLHPAVDTLGKIAAALEVPLSMLLSHNENWIGKKLKEVREALGLTQGALAAQAGLSAAMIGQIEAGKVQPSLNTIEKIAKALGISPCYLLIARDQLEEMLASMGPDLRELLLNENVQAVLRQICYLNEKQLRFLLRFIEVFKQAQLE</sequence>
<evidence type="ECO:0000313" key="4">
    <source>
        <dbReference type="Proteomes" id="UP000238415"/>
    </source>
</evidence>
<protein>
    <submittedName>
        <fullName evidence="3">HTH-type transcriptional regulator SinR</fullName>
    </submittedName>
</protein>
<dbReference type="CDD" id="cd00093">
    <property type="entry name" value="HTH_XRE"/>
    <property type="match status" value="3"/>
</dbReference>
<comment type="caution">
    <text evidence="3">The sequence shown here is derived from an EMBL/GenBank/DDBJ whole genome shotgun (WGS) entry which is preliminary data.</text>
</comment>
<dbReference type="EMBL" id="PVXM01000006">
    <property type="protein sequence ID" value="PRR75021.1"/>
    <property type="molecule type" value="Genomic_DNA"/>
</dbReference>
<dbReference type="SMART" id="SM00530">
    <property type="entry name" value="HTH_XRE"/>
    <property type="match status" value="3"/>
</dbReference>
<dbReference type="InterPro" id="IPR050807">
    <property type="entry name" value="TransReg_Diox_bact_type"/>
</dbReference>
<dbReference type="PANTHER" id="PTHR46797">
    <property type="entry name" value="HTH-TYPE TRANSCRIPTIONAL REGULATOR"/>
    <property type="match status" value="1"/>
</dbReference>
<dbReference type="RefSeq" id="WP_106004545.1">
    <property type="nucleotide sequence ID" value="NZ_CP136418.1"/>
</dbReference>
<dbReference type="Gene3D" id="1.10.260.40">
    <property type="entry name" value="lambda repressor-like DNA-binding domains"/>
    <property type="match status" value="3"/>
</dbReference>
<name>A0A2T0AWD3_9FIRM</name>
<dbReference type="AlphaFoldDB" id="A0A2T0AWD3"/>
<feature type="domain" description="HTH cro/C1-type" evidence="2">
    <location>
        <begin position="75"/>
        <end position="129"/>
    </location>
</feature>
<dbReference type="GO" id="GO:0005829">
    <property type="term" value="C:cytosol"/>
    <property type="evidence" value="ECO:0007669"/>
    <property type="project" value="TreeGrafter"/>
</dbReference>
<dbReference type="Proteomes" id="UP000238415">
    <property type="component" value="Unassembled WGS sequence"/>
</dbReference>